<name>A0A7L4YPB2_9ACTN</name>
<evidence type="ECO:0000259" key="1">
    <source>
        <dbReference type="PROSITE" id="PS51411"/>
    </source>
</evidence>
<dbReference type="AlphaFoldDB" id="A0A7L4YPB2"/>
<protein>
    <recommendedName>
        <fullName evidence="1">PSP1 C-terminal domain-containing protein</fullName>
    </recommendedName>
</protein>
<dbReference type="PROSITE" id="PS51411">
    <property type="entry name" value="PSP1_C"/>
    <property type="match status" value="1"/>
</dbReference>
<dbReference type="Pfam" id="PF04468">
    <property type="entry name" value="PSP1"/>
    <property type="match status" value="1"/>
</dbReference>
<evidence type="ECO:0000313" key="3">
    <source>
        <dbReference type="Proteomes" id="UP000463857"/>
    </source>
</evidence>
<dbReference type="NCBIfam" id="NF041131">
    <property type="entry name" value="RicT_YaaT_fam"/>
    <property type="match status" value="1"/>
</dbReference>
<evidence type="ECO:0000313" key="2">
    <source>
        <dbReference type="EMBL" id="QHC00950.1"/>
    </source>
</evidence>
<dbReference type="EMBL" id="CP047156">
    <property type="protein sequence ID" value="QHC00950.1"/>
    <property type="molecule type" value="Genomic_DNA"/>
</dbReference>
<feature type="domain" description="PSP1 C-terminal" evidence="1">
    <location>
        <begin position="59"/>
        <end position="149"/>
    </location>
</feature>
<dbReference type="RefSeq" id="WP_159545939.1">
    <property type="nucleotide sequence ID" value="NZ_CP047156.1"/>
</dbReference>
<dbReference type="InParanoid" id="A0A7L4YPB2"/>
<proteinExistence type="predicted"/>
<dbReference type="PANTHER" id="PTHR43830">
    <property type="entry name" value="PROTEIN PSP1"/>
    <property type="match status" value="1"/>
</dbReference>
<dbReference type="InterPro" id="IPR047767">
    <property type="entry name" value="PSP1-like"/>
</dbReference>
<reference evidence="2 3" key="1">
    <citation type="journal article" date="2018" name="Int. J. Syst. Evol. Microbiol.">
        <title>Epidermidibacterium keratini gen. nov., sp. nov., a member of the family Sporichthyaceae, isolated from keratin epidermis.</title>
        <authorList>
            <person name="Lee D.G."/>
            <person name="Trujillo M.E."/>
            <person name="Kang S."/>
            <person name="Nam J.J."/>
            <person name="Kim Y.J."/>
        </authorList>
    </citation>
    <scope>NUCLEOTIDE SEQUENCE [LARGE SCALE GENOMIC DNA]</scope>
    <source>
        <strain evidence="2 3">EPI-7</strain>
    </source>
</reference>
<organism evidence="2 3">
    <name type="scientific">Epidermidibacterium keratini</name>
    <dbReference type="NCBI Taxonomy" id="1891644"/>
    <lineage>
        <taxon>Bacteria</taxon>
        <taxon>Bacillati</taxon>
        <taxon>Actinomycetota</taxon>
        <taxon>Actinomycetes</taxon>
        <taxon>Sporichthyales</taxon>
        <taxon>Sporichthyaceae</taxon>
        <taxon>Epidermidibacterium</taxon>
    </lineage>
</organism>
<dbReference type="GO" id="GO:0005737">
    <property type="term" value="C:cytoplasm"/>
    <property type="evidence" value="ECO:0007669"/>
    <property type="project" value="TreeGrafter"/>
</dbReference>
<dbReference type="OrthoDB" id="9779344at2"/>
<dbReference type="KEGG" id="eke:EK0264_12070"/>
<dbReference type="PANTHER" id="PTHR43830:SF3">
    <property type="entry name" value="PROTEIN PSP1"/>
    <property type="match status" value="1"/>
</dbReference>
<keyword evidence="3" id="KW-1185">Reference proteome</keyword>
<sequence length="277" mass="30331">MGMLCAVSFNRAGQLYYFDPAGVEVAVGDQVLVPVGDQAEVAEVVWASEWVSDDTDGFEKILGLAGDRDRKRAGVVRRAKARTRVAAKRLIREHGLPMKIVGIDVEVDDSASRVVLATLFFSAPHRVDFRALVRDLAATIDARLDLRQVNPRDEMRLQNAIGSCGRDTCCSTFLADFEPVSLRMARDQDLPVNPMRIAGACGRLMCCLKFEHPLYARYKSNAPDVGSCVSTGEGEGRVVEHRALEDAVVVRLDEDGRRVTCPLASVCSSRAAYDSRG</sequence>
<gene>
    <name evidence="2" type="ORF">EK0264_12070</name>
</gene>
<dbReference type="Proteomes" id="UP000463857">
    <property type="component" value="Chromosome"/>
</dbReference>
<accession>A0A7L4YPB2</accession>
<dbReference type="InterPro" id="IPR007557">
    <property type="entry name" value="PSP1_C"/>
</dbReference>